<evidence type="ECO:0000313" key="4">
    <source>
        <dbReference type="Proteomes" id="UP000605986"/>
    </source>
</evidence>
<dbReference type="AlphaFoldDB" id="A0A8H4NRU2"/>
<sequence>MARKSKCKIVVRNPTPKFERLRELFRSSRAIATRLNLAGASKGASLNRSSTSRSHTLAGSSSSETLANDRGSEDRDVPSSTSPLSRLPDEIRLRILRLLPDSSLYMLRQTCRSLRGLIDNDFAFVDFQRELSRSRQWHVIGTVYNVQQRREIRAILTRRTLCDDCRNMECTGELKNRLLSLWEPKWCCGCKMWHPRFFFPTNGRKVNKCVGLLGHFDICSHKRLKVEWHVPKPWTSKRCETRCEDKSHVYGDLGNLNDNVIIQTCTPAVKTGTPMNPRETIASMVIRLEIIRQRNRRSATQDALRGILQDCVHLCPHAPTFLGDLMRNATSEICCCDLIPSFCHWRPDFGCFSRIFECQECNACYTWERPRIESCWNKGQSPKENCFALHIRYQWENPKPWDFNWVLNLQFGTSGNPVLTESTKNVLWCDKPGCGTGRNERWLRMAKFSPHGRISYFDALHNGLSLHWLGHERGPHRASAWSLEYEVFEEATLTFTVGMADDED</sequence>
<dbReference type="CDD" id="cd09917">
    <property type="entry name" value="F-box_SF"/>
    <property type="match status" value="1"/>
</dbReference>
<organism evidence="3 4">
    <name type="scientific">Fusarium austroafricanum</name>
    <dbReference type="NCBI Taxonomy" id="2364996"/>
    <lineage>
        <taxon>Eukaryota</taxon>
        <taxon>Fungi</taxon>
        <taxon>Dikarya</taxon>
        <taxon>Ascomycota</taxon>
        <taxon>Pezizomycotina</taxon>
        <taxon>Sordariomycetes</taxon>
        <taxon>Hypocreomycetidae</taxon>
        <taxon>Hypocreales</taxon>
        <taxon>Nectriaceae</taxon>
        <taxon>Fusarium</taxon>
        <taxon>Fusarium concolor species complex</taxon>
    </lineage>
</organism>
<comment type="caution">
    <text evidence="3">The sequence shown here is derived from an EMBL/GenBank/DDBJ whole genome shotgun (WGS) entry which is preliminary data.</text>
</comment>
<name>A0A8H4NRU2_9HYPO</name>
<dbReference type="EMBL" id="JAADJG010000529">
    <property type="protein sequence ID" value="KAF4445350.1"/>
    <property type="molecule type" value="Genomic_DNA"/>
</dbReference>
<proteinExistence type="predicted"/>
<keyword evidence="4" id="KW-1185">Reference proteome</keyword>
<evidence type="ECO:0000313" key="3">
    <source>
        <dbReference type="EMBL" id="KAF4445350.1"/>
    </source>
</evidence>
<feature type="domain" description="F-box" evidence="2">
    <location>
        <begin position="81"/>
        <end position="127"/>
    </location>
</feature>
<feature type="compositionally biased region" description="Polar residues" evidence="1">
    <location>
        <begin position="44"/>
        <end position="66"/>
    </location>
</feature>
<dbReference type="PROSITE" id="PS50181">
    <property type="entry name" value="FBOX"/>
    <property type="match status" value="1"/>
</dbReference>
<feature type="region of interest" description="Disordered" evidence="1">
    <location>
        <begin position="42"/>
        <end position="83"/>
    </location>
</feature>
<dbReference type="InterPro" id="IPR036047">
    <property type="entry name" value="F-box-like_dom_sf"/>
</dbReference>
<gene>
    <name evidence="3" type="ORF">F53441_10899</name>
</gene>
<dbReference type="InterPro" id="IPR001810">
    <property type="entry name" value="F-box_dom"/>
</dbReference>
<dbReference type="SUPFAM" id="SSF81383">
    <property type="entry name" value="F-box domain"/>
    <property type="match status" value="1"/>
</dbReference>
<dbReference type="Gene3D" id="1.20.1280.50">
    <property type="match status" value="1"/>
</dbReference>
<dbReference type="OrthoDB" id="3219396at2759"/>
<evidence type="ECO:0000256" key="1">
    <source>
        <dbReference type="SAM" id="MobiDB-lite"/>
    </source>
</evidence>
<dbReference type="Proteomes" id="UP000605986">
    <property type="component" value="Unassembled WGS sequence"/>
</dbReference>
<accession>A0A8H4NRU2</accession>
<reference evidence="3" key="1">
    <citation type="submission" date="2020-01" db="EMBL/GenBank/DDBJ databases">
        <title>Identification and distribution of gene clusters putatively required for synthesis of sphingolipid metabolism inhibitors in phylogenetically diverse species of the filamentous fungus Fusarium.</title>
        <authorList>
            <person name="Kim H.-S."/>
            <person name="Busman M."/>
            <person name="Brown D.W."/>
            <person name="Divon H."/>
            <person name="Uhlig S."/>
            <person name="Proctor R.H."/>
        </authorList>
    </citation>
    <scope>NUCLEOTIDE SEQUENCE</scope>
    <source>
        <strain evidence="3">NRRL 53441</strain>
    </source>
</reference>
<protein>
    <recommendedName>
        <fullName evidence="2">F-box domain-containing protein</fullName>
    </recommendedName>
</protein>
<evidence type="ECO:0000259" key="2">
    <source>
        <dbReference type="PROSITE" id="PS50181"/>
    </source>
</evidence>
<dbReference type="Pfam" id="PF12937">
    <property type="entry name" value="F-box-like"/>
    <property type="match status" value="1"/>
</dbReference>